<proteinExistence type="predicted"/>
<dbReference type="Proteomes" id="UP000297938">
    <property type="component" value="Unassembled WGS sequence"/>
</dbReference>
<protein>
    <recommendedName>
        <fullName evidence="3">Mga helix-turn-helix domain-containing protein</fullName>
    </recommendedName>
</protein>
<dbReference type="PANTHER" id="PTHR30185">
    <property type="entry name" value="CRYPTIC BETA-GLUCOSIDE BGL OPERON ANTITERMINATOR"/>
    <property type="match status" value="1"/>
</dbReference>
<accession>A0A7Z8D0V1</accession>
<dbReference type="RefSeq" id="WP_135025712.1">
    <property type="nucleotide sequence ID" value="NZ_NROV01000007.1"/>
</dbReference>
<sequence length="426" mass="50484">MELYLDKRKQRVLDLLDFFEENLNKELSFTMLSDSLNVSDFIFDSVLKEFLVDIELNDLTEEIIFKMGTRRIFVTKVGKGRIKLASLYFQESIDFLILDDVFRNKFISITEFSYDNYVSRTNIYRRVTAIKELLKGYQLKLSNSFKIVGDEADISSFFLQMYYLVFSKERFPFSEEVKASSERLIDMLITQKELKISAALKLKISYLFGIRYMRIQENSFLLHSKLSKKRVPKDAVASVYNSISAFIQQEWDLTGKKNELETNYLVSLLIGENGFYELDEVVTQNQEIRFLTTHFMQTFSSYFKVDKLPNNVEEDLVKELTILHYYSSYFENVVSLNQLTLEKKQAFPVYPKIFHFCQKLFQEMKDKNREAISIESQEFLKMRYYYLIVYLVPPEICNPELKIYTDFSLGKNFKKVVDQEILNYGY</sequence>
<dbReference type="PANTHER" id="PTHR30185:SF18">
    <property type="entry name" value="TRANSCRIPTIONAL REGULATOR MTLR"/>
    <property type="match status" value="1"/>
</dbReference>
<dbReference type="InterPro" id="IPR007737">
    <property type="entry name" value="Mga_HTH"/>
</dbReference>
<evidence type="ECO:0000313" key="5">
    <source>
        <dbReference type="Proteomes" id="UP000297938"/>
    </source>
</evidence>
<dbReference type="Pfam" id="PF05043">
    <property type="entry name" value="Mga"/>
    <property type="match status" value="1"/>
</dbReference>
<comment type="caution">
    <text evidence="4">The sequence shown here is derived from an EMBL/GenBank/DDBJ whole genome shotgun (WGS) entry which is preliminary data.</text>
</comment>
<evidence type="ECO:0000256" key="1">
    <source>
        <dbReference type="ARBA" id="ARBA00023015"/>
    </source>
</evidence>
<reference evidence="4 5" key="1">
    <citation type="journal article" date="2018" name="Int. J. Food Microbiol.">
        <title>Growth of Carnobacterium spp. isolated from chilled vacuum-packaged meat under relevant acidic conditions.</title>
        <authorList>
            <person name="Zhang P."/>
            <person name="Badoni M."/>
            <person name="Ganzle M."/>
            <person name="Yang X."/>
        </authorList>
    </citation>
    <scope>NUCLEOTIDE SEQUENCE [LARGE SCALE GENOMIC DNA]</scope>
    <source>
        <strain evidence="4 5">B2</strain>
    </source>
</reference>
<feature type="domain" description="Mga helix-turn-helix" evidence="3">
    <location>
        <begin position="84"/>
        <end position="162"/>
    </location>
</feature>
<dbReference type="EMBL" id="NRPP01000007">
    <property type="protein sequence ID" value="TFJ28553.1"/>
    <property type="molecule type" value="Genomic_DNA"/>
</dbReference>
<keyword evidence="1" id="KW-0805">Transcription regulation</keyword>
<dbReference type="Gene3D" id="1.10.10.10">
    <property type="entry name" value="Winged helix-like DNA-binding domain superfamily/Winged helix DNA-binding domain"/>
    <property type="match status" value="1"/>
</dbReference>
<name>A0A7Z8D0V1_CARDV</name>
<gene>
    <name evidence="4" type="ORF">CKN69_03210</name>
</gene>
<evidence type="ECO:0000256" key="2">
    <source>
        <dbReference type="ARBA" id="ARBA00023163"/>
    </source>
</evidence>
<organism evidence="4 5">
    <name type="scientific">Carnobacterium divergens</name>
    <name type="common">Lactobacillus divergens</name>
    <dbReference type="NCBI Taxonomy" id="2748"/>
    <lineage>
        <taxon>Bacteria</taxon>
        <taxon>Bacillati</taxon>
        <taxon>Bacillota</taxon>
        <taxon>Bacilli</taxon>
        <taxon>Lactobacillales</taxon>
        <taxon>Carnobacteriaceae</taxon>
        <taxon>Carnobacterium</taxon>
    </lineage>
</organism>
<evidence type="ECO:0000313" key="4">
    <source>
        <dbReference type="EMBL" id="TFJ28553.1"/>
    </source>
</evidence>
<evidence type="ECO:0000259" key="3">
    <source>
        <dbReference type="Pfam" id="PF05043"/>
    </source>
</evidence>
<dbReference type="InterPro" id="IPR050661">
    <property type="entry name" value="BglG_antiterminators"/>
</dbReference>
<keyword evidence="2" id="KW-0804">Transcription</keyword>
<dbReference type="AlphaFoldDB" id="A0A7Z8D0V1"/>
<dbReference type="InterPro" id="IPR036388">
    <property type="entry name" value="WH-like_DNA-bd_sf"/>
</dbReference>